<protein>
    <submittedName>
        <fullName evidence="1">Uncharacterized protein</fullName>
    </submittedName>
</protein>
<reference evidence="1 2" key="1">
    <citation type="submission" date="2017-04" db="EMBL/GenBank/DDBJ databases">
        <authorList>
            <person name="Afonso C.L."/>
            <person name="Miller P.J."/>
            <person name="Scott M.A."/>
            <person name="Spackman E."/>
            <person name="Goraichik I."/>
            <person name="Dimitrov K.M."/>
            <person name="Suarez D.L."/>
            <person name="Swayne D.E."/>
        </authorList>
    </citation>
    <scope>NUCLEOTIDE SEQUENCE [LARGE SCALE GENOMIC DNA]</scope>
    <source>
        <strain evidence="1 2">USBA 355</strain>
    </source>
</reference>
<dbReference type="Proteomes" id="UP000192917">
    <property type="component" value="Unassembled WGS sequence"/>
</dbReference>
<dbReference type="EMBL" id="FWZX01000009">
    <property type="protein sequence ID" value="SMF27137.1"/>
    <property type="molecule type" value="Genomic_DNA"/>
</dbReference>
<dbReference type="RefSeq" id="WP_085123121.1">
    <property type="nucleotide sequence ID" value="NZ_FWZX01000009.1"/>
</dbReference>
<accession>A0A1Y6BTC0</accession>
<sequence>MKTGYSMLLGEYVQADGLVHRDCEHFQIVCPACREPVFKVEQEREGEGRHYLSHYRAERSHASDCELRVGRLSGGEIGRLNGLSRDQKLSLFLSVLQGAVIRAIWGAQKRSMVRKVVRRLQEGRQLAMLRDVSIENLRSIAPFDEFDLWAESYYDDVGEPPTTFAEAVQRRIARDMLLHLISPNARRSYDFLFNVSLLILESRLSAAEDAGSTNAQERRLHGYAVRLMRGRERDAAAAIGEAMHEIAQPPFVETPMPFLGKLGAEIHHELVGMLLRLPYFEILREKQAARS</sequence>
<keyword evidence="2" id="KW-1185">Reference proteome</keyword>
<dbReference type="AlphaFoldDB" id="A0A1Y6BTC0"/>
<name>A0A1Y6BTC0_9PROT</name>
<evidence type="ECO:0000313" key="1">
    <source>
        <dbReference type="EMBL" id="SMF27137.1"/>
    </source>
</evidence>
<proteinExistence type="predicted"/>
<gene>
    <name evidence="1" type="ORF">SAMN05428998_10959</name>
</gene>
<evidence type="ECO:0000313" key="2">
    <source>
        <dbReference type="Proteomes" id="UP000192917"/>
    </source>
</evidence>
<organism evidence="1 2">
    <name type="scientific">Tistlia consotensis USBA 355</name>
    <dbReference type="NCBI Taxonomy" id="560819"/>
    <lineage>
        <taxon>Bacteria</taxon>
        <taxon>Pseudomonadati</taxon>
        <taxon>Pseudomonadota</taxon>
        <taxon>Alphaproteobacteria</taxon>
        <taxon>Rhodospirillales</taxon>
        <taxon>Rhodovibrionaceae</taxon>
        <taxon>Tistlia</taxon>
    </lineage>
</organism>